<feature type="domain" description="EXS" evidence="8">
    <location>
        <begin position="643"/>
        <end position="837"/>
    </location>
</feature>
<keyword evidence="4 7" id="KW-1133">Transmembrane helix</keyword>
<reference evidence="11" key="1">
    <citation type="submission" date="2020-06" db="EMBL/GenBank/DDBJ databases">
        <title>A chromosome-scale genome assembly of Talaromyces rugulosus W13939.</title>
        <authorList>
            <person name="Wang B."/>
            <person name="Guo L."/>
            <person name="Ye K."/>
            <person name="Wang L."/>
        </authorList>
    </citation>
    <scope>NUCLEOTIDE SEQUENCE [LARGE SCALE GENOMIC DNA]</scope>
    <source>
        <strain evidence="11">W13939</strain>
    </source>
</reference>
<dbReference type="GO" id="GO:0016036">
    <property type="term" value="P:cellular response to phosphate starvation"/>
    <property type="evidence" value="ECO:0007669"/>
    <property type="project" value="TreeGrafter"/>
</dbReference>
<dbReference type="InterPro" id="IPR004331">
    <property type="entry name" value="SPX_dom"/>
</dbReference>
<gene>
    <name evidence="10" type="ORF">TRUGW13939_10658</name>
</gene>
<name>A0A7H8RBK3_TALRU</name>
<evidence type="ECO:0000313" key="11">
    <source>
        <dbReference type="Proteomes" id="UP000509510"/>
    </source>
</evidence>
<keyword evidence="3 7" id="KW-0812">Transmembrane</keyword>
<feature type="transmembrane region" description="Helical" evidence="7">
    <location>
        <begin position="562"/>
        <end position="582"/>
    </location>
</feature>
<feature type="compositionally biased region" description="Polar residues" evidence="6">
    <location>
        <begin position="52"/>
        <end position="66"/>
    </location>
</feature>
<dbReference type="PROSITE" id="PS51380">
    <property type="entry name" value="EXS"/>
    <property type="match status" value="1"/>
</dbReference>
<feature type="region of interest" description="Disordered" evidence="6">
    <location>
        <begin position="123"/>
        <end position="166"/>
    </location>
</feature>
<feature type="compositionally biased region" description="Polar residues" evidence="6">
    <location>
        <begin position="955"/>
        <end position="968"/>
    </location>
</feature>
<feature type="domain" description="SPX" evidence="9">
    <location>
        <begin position="1"/>
        <end position="394"/>
    </location>
</feature>
<feature type="region of interest" description="Disordered" evidence="6">
    <location>
        <begin position="38"/>
        <end position="103"/>
    </location>
</feature>
<feature type="compositionally biased region" description="Basic and acidic residues" evidence="6">
    <location>
        <begin position="264"/>
        <end position="280"/>
    </location>
</feature>
<evidence type="ECO:0000256" key="4">
    <source>
        <dbReference type="ARBA" id="ARBA00022989"/>
    </source>
</evidence>
<dbReference type="KEGG" id="trg:TRUGW13939_10658"/>
<accession>A0A7H8RBK3</accession>
<dbReference type="EMBL" id="CP055903">
    <property type="protein sequence ID" value="QKX63487.1"/>
    <property type="molecule type" value="Genomic_DNA"/>
</dbReference>
<protein>
    <recommendedName>
        <fullName evidence="12">SPX domain-containing protein</fullName>
    </recommendedName>
</protein>
<dbReference type="GO" id="GO:0006817">
    <property type="term" value="P:phosphate ion transport"/>
    <property type="evidence" value="ECO:0007669"/>
    <property type="project" value="TreeGrafter"/>
</dbReference>
<feature type="region of interest" description="Disordered" evidence="6">
    <location>
        <begin position="838"/>
        <end position="968"/>
    </location>
</feature>
<dbReference type="GO" id="GO:0000822">
    <property type="term" value="F:inositol hexakisphosphate binding"/>
    <property type="evidence" value="ECO:0007669"/>
    <property type="project" value="TreeGrafter"/>
</dbReference>
<dbReference type="OrthoDB" id="9970435at2759"/>
<feature type="transmembrane region" description="Helical" evidence="7">
    <location>
        <begin position="712"/>
        <end position="734"/>
    </location>
</feature>
<dbReference type="GO" id="GO:0005886">
    <property type="term" value="C:plasma membrane"/>
    <property type="evidence" value="ECO:0007669"/>
    <property type="project" value="TreeGrafter"/>
</dbReference>
<feature type="transmembrane region" description="Helical" evidence="7">
    <location>
        <begin position="535"/>
        <end position="556"/>
    </location>
</feature>
<dbReference type="RefSeq" id="XP_035349661.1">
    <property type="nucleotide sequence ID" value="XM_035493768.1"/>
</dbReference>
<keyword evidence="5 7" id="KW-0472">Membrane</keyword>
<dbReference type="GeneID" id="55998137"/>
<dbReference type="Proteomes" id="UP000509510">
    <property type="component" value="Chromosome VI"/>
</dbReference>
<dbReference type="Pfam" id="PF03105">
    <property type="entry name" value="SPX"/>
    <property type="match status" value="1"/>
</dbReference>
<feature type="transmembrane region" description="Helical" evidence="7">
    <location>
        <begin position="681"/>
        <end position="700"/>
    </location>
</feature>
<comment type="similarity">
    <text evidence="2">Belongs to the SYG1 (TC 2.A.94) family.</text>
</comment>
<dbReference type="PROSITE" id="PS51382">
    <property type="entry name" value="SPX"/>
    <property type="match status" value="1"/>
</dbReference>
<evidence type="ECO:0008006" key="12">
    <source>
        <dbReference type="Google" id="ProtNLM"/>
    </source>
</evidence>
<feature type="compositionally biased region" description="Polar residues" evidence="6">
    <location>
        <begin position="142"/>
        <end position="166"/>
    </location>
</feature>
<organism evidence="10 11">
    <name type="scientific">Talaromyces rugulosus</name>
    <name type="common">Penicillium rugulosum</name>
    <dbReference type="NCBI Taxonomy" id="121627"/>
    <lineage>
        <taxon>Eukaryota</taxon>
        <taxon>Fungi</taxon>
        <taxon>Dikarya</taxon>
        <taxon>Ascomycota</taxon>
        <taxon>Pezizomycotina</taxon>
        <taxon>Eurotiomycetes</taxon>
        <taxon>Eurotiomycetidae</taxon>
        <taxon>Eurotiales</taxon>
        <taxon>Trichocomaceae</taxon>
        <taxon>Talaromyces</taxon>
        <taxon>Talaromyces sect. Islandici</taxon>
    </lineage>
</organism>
<feature type="transmembrane region" description="Helical" evidence="7">
    <location>
        <begin position="490"/>
        <end position="514"/>
    </location>
</feature>
<evidence type="ECO:0000256" key="7">
    <source>
        <dbReference type="SAM" id="Phobius"/>
    </source>
</evidence>
<evidence type="ECO:0000256" key="1">
    <source>
        <dbReference type="ARBA" id="ARBA00004141"/>
    </source>
</evidence>
<sequence>MKFAKELNEELVPEWRLKYLDYKLGKKKIKAIRRALQRANRTPVRRHDPYYGTTSQGLAPNASTSAARFPLDYNGSPSRNSAPRTAEQRPLRTPGSRFANTVGSYGSIISEPATQDFTRVPTLQLPDPALEPDSPTAIHKNGSPTTNPAQDGPSNYSQPPSYSLVTKNRGHRRFSSAGEGHSKAANFLRRVFTAGDLESPGRSYQSSISNEVTQKEDDFFDFLDSELHKIETFYQQKEVEATHRLQALRQQLHMMRDQRTAEIHNAKRTKSPERDGEHGSYRNVIPNNKWAHAIVGKPHFGKNSRALASLQTPQAPRPMDPQSIFGRRDFVQRPELAQVPYRTAKKKLKLAVQEFYRGLELLKSYAYLNRKAFRKINKKFDKSVDMRPTLQYLSNKVNKAYFVQSEVIEGHMAVVEDLYARYFEGGNTKIAASKLRRKHRSRDYSPTTFRIGLLLSAGIVAAIQGLILAIRLLEDGDSTVKVQTSYLLQIYGGYFLIVFHFMIFCLDCMVWTKAKINYTFVFEFDTRHVLNWRQLTEIPSLFFLLLGLFMWINFSWVNDMFIYYPVVLIFVTVLILFFPFRVFYHHSRAWWAFSNWRLLLAGLYPVEFRDFFLGDMYCSQTYAMGNIELFFCLYATAWNNPPTCNSSNSRLLGFFSTLPAIWRGFQCLRRYRDTKNVFPHLVNFGKYMGTLVFYMCLSLYRIDKVTHYQIPFIVFGVINSIYCCLWDVAMDWSLGNLYASHTGLRDVLAFRRVWIYYAAIVLDVVIRFNWIFYAIFINDIQHSAYLSFIINITEICRRGVWTIFRVENEHCTNVHMFRALRDIPLPYKAEDEMEDTPAAALDGDHSDDEEQPTPQAHATPSRPSPETDLELSAGRTPTLRARYPTASGRRMSRVGTLVATAHSQDFQRKRPADGLGGSSSTAPVLGDTDDSTDDDDEKDTDTDQPDFLEDPEIPSSITPRANTPNRNT</sequence>
<evidence type="ECO:0000259" key="9">
    <source>
        <dbReference type="PROSITE" id="PS51382"/>
    </source>
</evidence>
<dbReference type="CDD" id="cd14475">
    <property type="entry name" value="SPX_SYG1_like"/>
    <property type="match status" value="1"/>
</dbReference>
<feature type="transmembrane region" description="Helical" evidence="7">
    <location>
        <begin position="754"/>
        <end position="776"/>
    </location>
</feature>
<evidence type="ECO:0000313" key="10">
    <source>
        <dbReference type="EMBL" id="QKX63487.1"/>
    </source>
</evidence>
<feature type="compositionally biased region" description="Acidic residues" evidence="6">
    <location>
        <begin position="927"/>
        <end position="952"/>
    </location>
</feature>
<evidence type="ECO:0000256" key="3">
    <source>
        <dbReference type="ARBA" id="ARBA00022692"/>
    </source>
</evidence>
<feature type="transmembrane region" description="Helical" evidence="7">
    <location>
        <begin position="447"/>
        <end position="470"/>
    </location>
</feature>
<evidence type="ECO:0000256" key="5">
    <source>
        <dbReference type="ARBA" id="ARBA00023136"/>
    </source>
</evidence>
<keyword evidence="11" id="KW-1185">Reference proteome</keyword>
<evidence type="ECO:0000259" key="8">
    <source>
        <dbReference type="PROSITE" id="PS51380"/>
    </source>
</evidence>
<comment type="subcellular location">
    <subcellularLocation>
        <location evidence="1">Membrane</location>
        <topology evidence="1">Multi-pass membrane protein</topology>
    </subcellularLocation>
</comment>
<dbReference type="PANTHER" id="PTHR10783">
    <property type="entry name" value="XENOTROPIC AND POLYTROPIC RETROVIRUS RECEPTOR 1-RELATED"/>
    <property type="match status" value="1"/>
</dbReference>
<evidence type="ECO:0000256" key="2">
    <source>
        <dbReference type="ARBA" id="ARBA00009665"/>
    </source>
</evidence>
<dbReference type="Pfam" id="PF03124">
    <property type="entry name" value="EXS"/>
    <property type="match status" value="1"/>
</dbReference>
<dbReference type="PANTHER" id="PTHR10783:SF103">
    <property type="entry name" value="SOLUTE CARRIER FAMILY 53 MEMBER 1"/>
    <property type="match status" value="1"/>
</dbReference>
<dbReference type="GO" id="GO:0005794">
    <property type="term" value="C:Golgi apparatus"/>
    <property type="evidence" value="ECO:0007669"/>
    <property type="project" value="TreeGrafter"/>
</dbReference>
<dbReference type="CDD" id="cd14447">
    <property type="entry name" value="SPX"/>
    <property type="match status" value="1"/>
</dbReference>
<dbReference type="AlphaFoldDB" id="A0A7H8RBK3"/>
<feature type="region of interest" description="Disordered" evidence="6">
    <location>
        <begin position="264"/>
        <end position="283"/>
    </location>
</feature>
<evidence type="ECO:0000256" key="6">
    <source>
        <dbReference type="SAM" id="MobiDB-lite"/>
    </source>
</evidence>
<dbReference type="InterPro" id="IPR004342">
    <property type="entry name" value="EXS_C"/>
</dbReference>
<proteinExistence type="inferred from homology"/>